<sequence length="72" mass="8169">MAAGGVSPLVFTVNMRGSVKLLFKVITADERRRTVYLVHFHNFVRNVKKTRDIVCFLLGKLFAEYGIKILGL</sequence>
<protein>
    <submittedName>
        <fullName evidence="1">Uncharacterized protein</fullName>
    </submittedName>
</protein>
<reference evidence="1" key="1">
    <citation type="submission" date="2019-08" db="EMBL/GenBank/DDBJ databases">
        <authorList>
            <person name="Kucharzyk K."/>
            <person name="Murdoch R.W."/>
            <person name="Higgins S."/>
            <person name="Loffler F."/>
        </authorList>
    </citation>
    <scope>NUCLEOTIDE SEQUENCE</scope>
</reference>
<proteinExistence type="predicted"/>
<dbReference type="AlphaFoldDB" id="A0A645DXH8"/>
<dbReference type="EMBL" id="VSSQ01040746">
    <property type="protein sequence ID" value="MPM94046.1"/>
    <property type="molecule type" value="Genomic_DNA"/>
</dbReference>
<name>A0A645DXH8_9ZZZZ</name>
<evidence type="ECO:0000313" key="1">
    <source>
        <dbReference type="EMBL" id="MPM94046.1"/>
    </source>
</evidence>
<comment type="caution">
    <text evidence="1">The sequence shown here is derived from an EMBL/GenBank/DDBJ whole genome shotgun (WGS) entry which is preliminary data.</text>
</comment>
<organism evidence="1">
    <name type="scientific">bioreactor metagenome</name>
    <dbReference type="NCBI Taxonomy" id="1076179"/>
    <lineage>
        <taxon>unclassified sequences</taxon>
        <taxon>metagenomes</taxon>
        <taxon>ecological metagenomes</taxon>
    </lineage>
</organism>
<gene>
    <name evidence="1" type="ORF">SDC9_141188</name>
</gene>
<accession>A0A645DXH8</accession>